<dbReference type="InterPro" id="IPR046341">
    <property type="entry name" value="SET_dom_sf"/>
</dbReference>
<proteinExistence type="predicted"/>
<sequence>MSHPTEQSAFLRWTDPKTTAVVRNTLLEARRTEEFTSGIGLFAVREIPRGTRMIEEAPMIVLPNTQSIDDELDAFCSAFQQLTEAERSNFDQLYCGYSVDKTSELLNAVRRWRSYNLTHDTDGSWLDDTRHTEVLHIIYDRFYRFRTNFVYLGAVNASGKGLFALFSRINHSCVPNAYWTFNAAIERLTVHATRHIRVGEQITISYIKDPIAPKIVRALREKALAKSSVSILPKKDALPSAMELVALLEKQGIAGMELASAYRQCAIFSQRIGALQAAKNYAALEDLTKRSAVGLDRLQGDGDDKTDAESSGREVQSVEATAEA</sequence>
<dbReference type="InterPro" id="IPR053185">
    <property type="entry name" value="SET_domain_protein"/>
</dbReference>
<dbReference type="CDD" id="cd20071">
    <property type="entry name" value="SET_SMYD"/>
    <property type="match status" value="1"/>
</dbReference>
<dbReference type="PANTHER" id="PTHR47332:SF4">
    <property type="entry name" value="SET DOMAIN-CONTAINING PROTEIN 5"/>
    <property type="match status" value="1"/>
</dbReference>
<dbReference type="Proteomes" id="UP001397290">
    <property type="component" value="Unassembled WGS sequence"/>
</dbReference>
<dbReference type="Pfam" id="PF00856">
    <property type="entry name" value="SET"/>
    <property type="match status" value="1"/>
</dbReference>
<evidence type="ECO:0000313" key="4">
    <source>
        <dbReference type="Proteomes" id="UP001397290"/>
    </source>
</evidence>
<name>A0AAW0RJ45_9HYPO</name>
<evidence type="ECO:0000256" key="1">
    <source>
        <dbReference type="SAM" id="MobiDB-lite"/>
    </source>
</evidence>
<keyword evidence="4" id="KW-1185">Reference proteome</keyword>
<accession>A0AAW0RJ45</accession>
<dbReference type="InterPro" id="IPR001214">
    <property type="entry name" value="SET_dom"/>
</dbReference>
<feature type="region of interest" description="Disordered" evidence="1">
    <location>
        <begin position="295"/>
        <end position="324"/>
    </location>
</feature>
<dbReference type="SMART" id="SM00317">
    <property type="entry name" value="SET"/>
    <property type="match status" value="1"/>
</dbReference>
<feature type="compositionally biased region" description="Basic and acidic residues" evidence="1">
    <location>
        <begin position="298"/>
        <end position="312"/>
    </location>
</feature>
<organism evidence="3 4">
    <name type="scientific">Beauveria asiatica</name>
    <dbReference type="NCBI Taxonomy" id="1069075"/>
    <lineage>
        <taxon>Eukaryota</taxon>
        <taxon>Fungi</taxon>
        <taxon>Dikarya</taxon>
        <taxon>Ascomycota</taxon>
        <taxon>Pezizomycotina</taxon>
        <taxon>Sordariomycetes</taxon>
        <taxon>Hypocreomycetidae</taxon>
        <taxon>Hypocreales</taxon>
        <taxon>Cordycipitaceae</taxon>
        <taxon>Beauveria</taxon>
    </lineage>
</organism>
<dbReference type="EMBL" id="JAAHCF010000752">
    <property type="protein sequence ID" value="KAK8142105.1"/>
    <property type="molecule type" value="Genomic_DNA"/>
</dbReference>
<dbReference type="PROSITE" id="PS50280">
    <property type="entry name" value="SET"/>
    <property type="match status" value="1"/>
</dbReference>
<comment type="caution">
    <text evidence="3">The sequence shown here is derived from an EMBL/GenBank/DDBJ whole genome shotgun (WGS) entry which is preliminary data.</text>
</comment>
<dbReference type="PANTHER" id="PTHR47332">
    <property type="entry name" value="SET DOMAIN-CONTAINING PROTEIN 5"/>
    <property type="match status" value="1"/>
</dbReference>
<gene>
    <name evidence="3" type="ORF">G3M48_009332</name>
</gene>
<protein>
    <recommendedName>
        <fullName evidence="2">SET domain-containing protein</fullName>
    </recommendedName>
</protein>
<feature type="domain" description="SET" evidence="2">
    <location>
        <begin position="25"/>
        <end position="207"/>
    </location>
</feature>
<dbReference type="Gene3D" id="2.170.270.10">
    <property type="entry name" value="SET domain"/>
    <property type="match status" value="1"/>
</dbReference>
<dbReference type="AlphaFoldDB" id="A0AAW0RJ45"/>
<evidence type="ECO:0000313" key="3">
    <source>
        <dbReference type="EMBL" id="KAK8142105.1"/>
    </source>
</evidence>
<reference evidence="3 4" key="1">
    <citation type="submission" date="2020-02" db="EMBL/GenBank/DDBJ databases">
        <title>Comparative genomics of the hypocrealean fungal genus Beauvera.</title>
        <authorList>
            <person name="Showalter D.N."/>
            <person name="Bushley K.E."/>
            <person name="Rehner S.A."/>
        </authorList>
    </citation>
    <scope>NUCLEOTIDE SEQUENCE [LARGE SCALE GENOMIC DNA]</scope>
    <source>
        <strain evidence="3 4">ARSEF4384</strain>
    </source>
</reference>
<dbReference type="SUPFAM" id="SSF82199">
    <property type="entry name" value="SET domain"/>
    <property type="match status" value="1"/>
</dbReference>
<evidence type="ECO:0000259" key="2">
    <source>
        <dbReference type="PROSITE" id="PS50280"/>
    </source>
</evidence>